<evidence type="ECO:0000256" key="12">
    <source>
        <dbReference type="SAM" id="Coils"/>
    </source>
</evidence>
<evidence type="ECO:0000256" key="1">
    <source>
        <dbReference type="ARBA" id="ARBA00011955"/>
    </source>
</evidence>
<organism evidence="14 15">
    <name type="scientific">Ideonella dechloratans</name>
    <dbReference type="NCBI Taxonomy" id="36863"/>
    <lineage>
        <taxon>Bacteria</taxon>
        <taxon>Pseudomonadati</taxon>
        <taxon>Pseudomonadota</taxon>
        <taxon>Betaproteobacteria</taxon>
        <taxon>Burkholderiales</taxon>
        <taxon>Sphaerotilaceae</taxon>
        <taxon>Ideonella</taxon>
    </lineage>
</organism>
<feature type="coiled-coil region" evidence="12">
    <location>
        <begin position="49"/>
        <end position="76"/>
    </location>
</feature>
<dbReference type="GO" id="GO:0016740">
    <property type="term" value="F:transferase activity"/>
    <property type="evidence" value="ECO:0007669"/>
    <property type="project" value="UniProtKB-UniRule"/>
</dbReference>
<evidence type="ECO:0000256" key="13">
    <source>
        <dbReference type="SAM" id="MobiDB-lite"/>
    </source>
</evidence>
<evidence type="ECO:0000256" key="5">
    <source>
        <dbReference type="ARBA" id="ARBA00022723"/>
    </source>
</evidence>
<sequence length="326" mass="35054">MATRAGATLLTRQSPHRPLPRADGETGWLVEFTAMASPCRIRLAGVADEAQAQALAQAAVDEVRRIEQRYSRYRSDSIVSRINAAAGSGRPVPVDAETAHLLDFADLLYRQSEGRFDLSSGVLRQAWDFKAARVPSETELARCRECIGWDRVVWTGEAIALPRAGMEIDFGGIGKEYAVDRAATLLLEAGVRSGLINLGGDLRVLGPHPDGRPWRLGVAHPRAPGAVALEWAVHDGALATSGDYERYFEQDGRRYCHILDPRTGWPVSHWQSVTVAAPSCLAAGALSTLAMLAGPQAPAFLQSQGVAYAALDPRGELVAPGLEPST</sequence>
<comment type="similarity">
    <text evidence="10">Belongs to the ApbE family.</text>
</comment>
<dbReference type="GO" id="GO:0046872">
    <property type="term" value="F:metal ion binding"/>
    <property type="evidence" value="ECO:0007669"/>
    <property type="project" value="UniProtKB-UniRule"/>
</dbReference>
<evidence type="ECO:0000256" key="9">
    <source>
        <dbReference type="ARBA" id="ARBA00048540"/>
    </source>
</evidence>
<reference evidence="14 15" key="1">
    <citation type="submission" date="2019-09" db="EMBL/GenBank/DDBJ databases">
        <title>Draft genome sequences of 48 bacterial type strains from the CCUG.</title>
        <authorList>
            <person name="Tunovic T."/>
            <person name="Pineiro-Iglesias B."/>
            <person name="Unosson C."/>
            <person name="Inganas E."/>
            <person name="Ohlen M."/>
            <person name="Cardew S."/>
            <person name="Jensie-Markopoulos S."/>
            <person name="Salva-Serra F."/>
            <person name="Jaen-Luchoro D."/>
            <person name="Karlsson R."/>
            <person name="Svensson-Stadler L."/>
            <person name="Chun J."/>
            <person name="Moore E."/>
        </authorList>
    </citation>
    <scope>NUCLEOTIDE SEQUENCE [LARGE SCALE GENOMIC DNA]</scope>
    <source>
        <strain evidence="14 15">CCUG 30977</strain>
    </source>
</reference>
<keyword evidence="6 10" id="KW-0274">FAD</keyword>
<protein>
    <recommendedName>
        <fullName evidence="2 10">FAD:protein FMN transferase</fullName>
        <ecNumber evidence="1 10">2.7.1.180</ecNumber>
    </recommendedName>
    <alternativeName>
        <fullName evidence="8 10">Flavin transferase</fullName>
    </alternativeName>
</protein>
<dbReference type="PANTHER" id="PTHR30040:SF2">
    <property type="entry name" value="FAD:PROTEIN FMN TRANSFERASE"/>
    <property type="match status" value="1"/>
</dbReference>
<gene>
    <name evidence="14" type="ORF">F7Q92_03510</name>
</gene>
<dbReference type="OrthoDB" id="9778595at2"/>
<dbReference type="PANTHER" id="PTHR30040">
    <property type="entry name" value="THIAMINE BIOSYNTHESIS LIPOPROTEIN APBE"/>
    <property type="match status" value="1"/>
</dbReference>
<evidence type="ECO:0000256" key="11">
    <source>
        <dbReference type="PIRSR" id="PIRSR006268-2"/>
    </source>
</evidence>
<feature type="region of interest" description="Disordered" evidence="13">
    <location>
        <begin position="1"/>
        <end position="22"/>
    </location>
</feature>
<feature type="binding site" evidence="11">
    <location>
        <position position="288"/>
    </location>
    <ligand>
        <name>Mg(2+)</name>
        <dbReference type="ChEBI" id="CHEBI:18420"/>
    </ligand>
</feature>
<dbReference type="PIRSF" id="PIRSF006268">
    <property type="entry name" value="ApbE"/>
    <property type="match status" value="1"/>
</dbReference>
<dbReference type="AlphaFoldDB" id="A0A643FJI4"/>
<evidence type="ECO:0000256" key="7">
    <source>
        <dbReference type="ARBA" id="ARBA00022842"/>
    </source>
</evidence>
<keyword evidence="4 10" id="KW-0808">Transferase</keyword>
<dbReference type="SUPFAM" id="SSF143631">
    <property type="entry name" value="ApbE-like"/>
    <property type="match status" value="1"/>
</dbReference>
<comment type="catalytic activity">
    <reaction evidence="9 10">
        <text>L-threonyl-[protein] + FAD = FMN-L-threonyl-[protein] + AMP + H(+)</text>
        <dbReference type="Rhea" id="RHEA:36847"/>
        <dbReference type="Rhea" id="RHEA-COMP:11060"/>
        <dbReference type="Rhea" id="RHEA-COMP:11061"/>
        <dbReference type="ChEBI" id="CHEBI:15378"/>
        <dbReference type="ChEBI" id="CHEBI:30013"/>
        <dbReference type="ChEBI" id="CHEBI:57692"/>
        <dbReference type="ChEBI" id="CHEBI:74257"/>
        <dbReference type="ChEBI" id="CHEBI:456215"/>
        <dbReference type="EC" id="2.7.1.180"/>
    </reaction>
</comment>
<dbReference type="InterPro" id="IPR024932">
    <property type="entry name" value="ApbE"/>
</dbReference>
<keyword evidence="12" id="KW-0175">Coiled coil</keyword>
<dbReference type="EC" id="2.7.1.180" evidence="1 10"/>
<comment type="cofactor">
    <cofactor evidence="11">
        <name>Mg(2+)</name>
        <dbReference type="ChEBI" id="CHEBI:18420"/>
    </cofactor>
    <cofactor evidence="11">
        <name>Mn(2+)</name>
        <dbReference type="ChEBI" id="CHEBI:29035"/>
    </cofactor>
    <text evidence="11">Magnesium. Can also use manganese.</text>
</comment>
<evidence type="ECO:0000313" key="15">
    <source>
        <dbReference type="Proteomes" id="UP000430120"/>
    </source>
</evidence>
<accession>A0A643FJI4</accession>
<proteinExistence type="inferred from homology"/>
<dbReference type="InterPro" id="IPR003374">
    <property type="entry name" value="ApbE-like_sf"/>
</dbReference>
<dbReference type="Gene3D" id="3.10.520.10">
    <property type="entry name" value="ApbE-like domains"/>
    <property type="match status" value="1"/>
</dbReference>
<keyword evidence="7 10" id="KW-0460">Magnesium</keyword>
<dbReference type="Proteomes" id="UP000430120">
    <property type="component" value="Unassembled WGS sequence"/>
</dbReference>
<keyword evidence="5 10" id="KW-0479">Metal-binding</keyword>
<dbReference type="Pfam" id="PF02424">
    <property type="entry name" value="ApbE"/>
    <property type="match status" value="1"/>
</dbReference>
<evidence type="ECO:0000256" key="3">
    <source>
        <dbReference type="ARBA" id="ARBA00022630"/>
    </source>
</evidence>
<keyword evidence="15" id="KW-1185">Reference proteome</keyword>
<evidence type="ECO:0000256" key="2">
    <source>
        <dbReference type="ARBA" id="ARBA00016337"/>
    </source>
</evidence>
<evidence type="ECO:0000256" key="8">
    <source>
        <dbReference type="ARBA" id="ARBA00031306"/>
    </source>
</evidence>
<comment type="caution">
    <text evidence="14">The sequence shown here is derived from an EMBL/GenBank/DDBJ whole genome shotgun (WGS) entry which is preliminary data.</text>
</comment>
<feature type="binding site" evidence="11">
    <location>
        <position position="172"/>
    </location>
    <ligand>
        <name>Mg(2+)</name>
        <dbReference type="ChEBI" id="CHEBI:18420"/>
    </ligand>
</feature>
<dbReference type="EMBL" id="VZPB01000005">
    <property type="protein sequence ID" value="KAB0584589.1"/>
    <property type="molecule type" value="Genomic_DNA"/>
</dbReference>
<evidence type="ECO:0000256" key="4">
    <source>
        <dbReference type="ARBA" id="ARBA00022679"/>
    </source>
</evidence>
<evidence type="ECO:0000256" key="10">
    <source>
        <dbReference type="PIRNR" id="PIRNR006268"/>
    </source>
</evidence>
<evidence type="ECO:0000313" key="14">
    <source>
        <dbReference type="EMBL" id="KAB0584589.1"/>
    </source>
</evidence>
<keyword evidence="3 10" id="KW-0285">Flavoprotein</keyword>
<name>A0A643FJI4_IDEDE</name>
<evidence type="ECO:0000256" key="6">
    <source>
        <dbReference type="ARBA" id="ARBA00022827"/>
    </source>
</evidence>